<evidence type="ECO:0000313" key="2">
    <source>
        <dbReference type="RefSeq" id="XP_014487558.1"/>
    </source>
</evidence>
<accession>A0A6P3YB35</accession>
<dbReference type="OrthoDB" id="7447178at2759"/>
<dbReference type="GO" id="GO:0097542">
    <property type="term" value="C:ciliary tip"/>
    <property type="evidence" value="ECO:0007669"/>
    <property type="project" value="TreeGrafter"/>
</dbReference>
<name>A0A6P3YB35_DINQU</name>
<sequence>MVSAKTYKMIQAETCITRDKITRYRGILKLYARDKKLQLLQATKLKSTVSRKLASLEVDVRKHREIVGKDLSEGGKKLTYPGADCGKFCLAISQLQASEIYAAIFHNSDIMRQLLNKLYYEKNKKLKHAIELQLEYSDLSNECKEENGGTLQLHCEQQQFVAQLQRSISKYNTAKAIRSIYLSILHILQKDAMFFDTLLNMLKEDQFSQCKAMLRMTVMGQLATENLDDVRQKYKRMTGIILRNMRIREQTLNSVRCQVQDLWSCALSLVRVESDTVFSRKDIADELSSADEVLEKQLISLENICDRIKETLLVRSYHDLLSRLEDQSKQRTDLLARLNFNTKNRDSLLSKTNHAVQVLEGLMHSKTAVEHYKAQECEILEQIEIEKKREKDLKELKKIRGELFTNIRAALQNINMMLLCVRQSDTKDTTKKKDVGKDVMLKKESNYDQEDTELELESLAELEEVDTDVLVLLAKITRKISILYNMSNFDLKKEKEYKARYFYQTYVSDYNSNWILGSIEGKELRIGLYVEHEMIDATVPTRDDVKFRSRQIIEAHI</sequence>
<organism evidence="1 2">
    <name type="scientific">Dinoponera quadriceps</name>
    <name type="common">South American ant</name>
    <dbReference type="NCBI Taxonomy" id="609295"/>
    <lineage>
        <taxon>Eukaryota</taxon>
        <taxon>Metazoa</taxon>
        <taxon>Ecdysozoa</taxon>
        <taxon>Arthropoda</taxon>
        <taxon>Hexapoda</taxon>
        <taxon>Insecta</taxon>
        <taxon>Pterygota</taxon>
        <taxon>Neoptera</taxon>
        <taxon>Endopterygota</taxon>
        <taxon>Hymenoptera</taxon>
        <taxon>Apocrita</taxon>
        <taxon>Aculeata</taxon>
        <taxon>Formicoidea</taxon>
        <taxon>Formicidae</taxon>
        <taxon>Ponerinae</taxon>
        <taxon>Ponerini</taxon>
        <taxon>Dinoponera</taxon>
    </lineage>
</organism>
<dbReference type="InterPro" id="IPR033192">
    <property type="entry name" value="ODAD3"/>
</dbReference>
<dbReference type="PANTHER" id="PTHR46518">
    <property type="entry name" value="COILED-COIL DOMAIN-CONTAINING PROTEIN 151"/>
    <property type="match status" value="1"/>
</dbReference>
<reference evidence="2" key="1">
    <citation type="submission" date="2025-08" db="UniProtKB">
        <authorList>
            <consortium name="RefSeq"/>
        </authorList>
    </citation>
    <scope>IDENTIFICATION</scope>
</reference>
<proteinExistence type="predicted"/>
<keyword evidence="1" id="KW-1185">Reference proteome</keyword>
<evidence type="ECO:0000313" key="1">
    <source>
        <dbReference type="Proteomes" id="UP000515204"/>
    </source>
</evidence>
<dbReference type="AlphaFoldDB" id="A0A6P3YB35"/>
<dbReference type="GO" id="GO:0003341">
    <property type="term" value="P:cilium movement"/>
    <property type="evidence" value="ECO:0007669"/>
    <property type="project" value="InterPro"/>
</dbReference>
<gene>
    <name evidence="2" type="primary">LOC106751230</name>
</gene>
<protein>
    <submittedName>
        <fullName evidence="2">Uncharacterized protein LOC106751230 isoform X1</fullName>
    </submittedName>
</protein>
<dbReference type="RefSeq" id="XP_014487558.1">
    <property type="nucleotide sequence ID" value="XM_014632072.1"/>
</dbReference>
<dbReference type="GO" id="GO:0036064">
    <property type="term" value="C:ciliary basal body"/>
    <property type="evidence" value="ECO:0007669"/>
    <property type="project" value="TreeGrafter"/>
</dbReference>
<dbReference type="Proteomes" id="UP000515204">
    <property type="component" value="Unplaced"/>
</dbReference>
<dbReference type="KEGG" id="dqu:106751230"/>
<dbReference type="GO" id="GO:0036158">
    <property type="term" value="P:outer dynein arm assembly"/>
    <property type="evidence" value="ECO:0007669"/>
    <property type="project" value="InterPro"/>
</dbReference>
<dbReference type="GeneID" id="106751230"/>
<dbReference type="PANTHER" id="PTHR46518:SF1">
    <property type="entry name" value="OUTER DYNEIN ARM-DOCKING COMPLEX SUBUNIT 3"/>
    <property type="match status" value="1"/>
</dbReference>
<dbReference type="GO" id="GO:0035253">
    <property type="term" value="C:ciliary rootlet"/>
    <property type="evidence" value="ECO:0007669"/>
    <property type="project" value="TreeGrafter"/>
</dbReference>